<feature type="region of interest" description="Disordered" evidence="1">
    <location>
        <begin position="278"/>
        <end position="309"/>
    </location>
</feature>
<reference evidence="3 4" key="1">
    <citation type="journal article" date="2013" name="BMC Genomics">
        <title>High quality de novo sequencing and assembly of the Saccharomyces arboricolus genome.</title>
        <authorList>
            <person name="Liti G."/>
            <person name="Nguyen Ba A.N."/>
            <person name="Blythe M."/>
            <person name="Mueller C.A."/>
            <person name="Bergstroem A."/>
            <person name="Cubillos F.A."/>
            <person name="Dafhnis-Calas F."/>
            <person name="Khoshraftar S."/>
            <person name="Malla S."/>
            <person name="Mehta N."/>
            <person name="Siow C.C."/>
            <person name="Warringer J."/>
            <person name="Moses A.M."/>
            <person name="Louis E.J."/>
            <person name="Nieduszynski C.A."/>
        </authorList>
    </citation>
    <scope>NUCLEOTIDE SEQUENCE [LARGE SCALE GENOMIC DNA]</scope>
    <source>
        <strain evidence="4">H-6 / AS 2.3317 / CBS 10644</strain>
    </source>
</reference>
<dbReference type="GO" id="GO:0000324">
    <property type="term" value="C:fungal-type vacuole"/>
    <property type="evidence" value="ECO:0007669"/>
    <property type="project" value="TreeGrafter"/>
</dbReference>
<feature type="transmembrane region" description="Helical" evidence="2">
    <location>
        <begin position="90"/>
        <end position="111"/>
    </location>
</feature>
<keyword evidence="4" id="KW-1185">Reference proteome</keyword>
<dbReference type="Proteomes" id="UP000006968">
    <property type="component" value="Chromosome XIV"/>
</dbReference>
<dbReference type="EMBL" id="ALIE01000170">
    <property type="protein sequence ID" value="EJS41957.1"/>
    <property type="molecule type" value="Genomic_DNA"/>
</dbReference>
<name>J8LIR1_SACAR</name>
<keyword evidence="2" id="KW-0812">Transmembrane</keyword>
<proteinExistence type="predicted"/>
<evidence type="ECO:0000256" key="2">
    <source>
        <dbReference type="SAM" id="Phobius"/>
    </source>
</evidence>
<sequence>MVRKNFIPSVSLVRRDLPKLTTTTASSTTVSKSASTVASQTSSTSLPSLATSLSSSKSSSSSLVIPSITPPSTVGNPFILNAGKKPNGTVYIAVGAIIGAFFVCVFIWWLVSNYMARRSAMSTSYAIDSKSFYKGHHKHTSSLQSNPFDINDEKSYLHDDWDSMSQLEYSQYDDTVSPFNPVQDPFADNKSKLFISPTLQVSQYEKSHSRHQSKDTNIFIDDASLYTENYMGQEEEKKLNLNRPQRAASPERKERKINSMEGYHKRNQSSLGLIPVATATSNTSSPKKAHKRQTPSMFLDDVLNGKGTI</sequence>
<dbReference type="HOGENOM" id="CLU_061224_0_0_1"/>
<dbReference type="AlphaFoldDB" id="J8LIR1"/>
<accession>J8LIR1</accession>
<protein>
    <submittedName>
        <fullName evidence="3">YNL058C</fullName>
    </submittedName>
</protein>
<dbReference type="PANTHER" id="PTHR36089:SF1">
    <property type="entry name" value="CHITIN SYNTHASE 3 COMPLEX PROTEIN CSI2-RELATED"/>
    <property type="match status" value="1"/>
</dbReference>
<organism evidence="3 4">
    <name type="scientific">Saccharomyces arboricola (strain H-6 / AS 2.3317 / CBS 10644)</name>
    <name type="common">Yeast</name>
    <dbReference type="NCBI Taxonomy" id="1160507"/>
    <lineage>
        <taxon>Eukaryota</taxon>
        <taxon>Fungi</taxon>
        <taxon>Dikarya</taxon>
        <taxon>Ascomycota</taxon>
        <taxon>Saccharomycotina</taxon>
        <taxon>Saccharomycetes</taxon>
        <taxon>Saccharomycetales</taxon>
        <taxon>Saccharomycetaceae</taxon>
        <taxon>Saccharomyces</taxon>
    </lineage>
</organism>
<gene>
    <name evidence="3" type="ORF">SU7_2997</name>
</gene>
<dbReference type="InterPro" id="IPR051009">
    <property type="entry name" value="PRM"/>
</dbReference>
<comment type="caution">
    <text evidence="3">The sequence shown here is derived from an EMBL/GenBank/DDBJ whole genome shotgun (WGS) entry which is preliminary data.</text>
</comment>
<keyword evidence="2" id="KW-1133">Transmembrane helix</keyword>
<evidence type="ECO:0000313" key="3">
    <source>
        <dbReference type="EMBL" id="EJS41957.1"/>
    </source>
</evidence>
<keyword evidence="2" id="KW-0472">Membrane</keyword>
<feature type="region of interest" description="Disordered" evidence="1">
    <location>
        <begin position="234"/>
        <end position="255"/>
    </location>
</feature>
<dbReference type="PANTHER" id="PTHR36089">
    <property type="entry name" value="CHITIN SYNTHASE 3 COMPLEX PROTEIN CSI2-RELATED"/>
    <property type="match status" value="1"/>
</dbReference>
<dbReference type="GO" id="GO:0005935">
    <property type="term" value="C:cellular bud neck"/>
    <property type="evidence" value="ECO:0007669"/>
    <property type="project" value="TreeGrafter"/>
</dbReference>
<evidence type="ECO:0000313" key="4">
    <source>
        <dbReference type="Proteomes" id="UP000006968"/>
    </source>
</evidence>
<evidence type="ECO:0000256" key="1">
    <source>
        <dbReference type="SAM" id="MobiDB-lite"/>
    </source>
</evidence>
<dbReference type="OrthoDB" id="4065319at2759"/>